<evidence type="ECO:0000256" key="9">
    <source>
        <dbReference type="ARBA" id="ARBA00022833"/>
    </source>
</evidence>
<comment type="similarity">
    <text evidence="3">Belongs to the FPG family.</text>
</comment>
<dbReference type="SMART" id="SM00898">
    <property type="entry name" value="Fapy_DNA_glyco"/>
    <property type="match status" value="1"/>
</dbReference>
<dbReference type="InterPro" id="IPR010663">
    <property type="entry name" value="Znf_FPG/IleRS"/>
</dbReference>
<name>A0A2H0NBE3_9BACT</name>
<accession>A0A2H0NBE3</accession>
<dbReference type="PROSITE" id="PS51066">
    <property type="entry name" value="ZF_FPG_2"/>
    <property type="match status" value="1"/>
</dbReference>
<evidence type="ECO:0000256" key="12">
    <source>
        <dbReference type="ARBA" id="ARBA00023239"/>
    </source>
</evidence>
<comment type="catalytic activity">
    <reaction evidence="1">
        <text>Hydrolysis of DNA containing ring-opened 7-methylguanine residues, releasing 2,6-diamino-4-hydroxy-5-(N-methyl)formamidopyrimidine.</text>
        <dbReference type="EC" id="3.2.2.23"/>
    </reaction>
</comment>
<evidence type="ECO:0000256" key="1">
    <source>
        <dbReference type="ARBA" id="ARBA00001668"/>
    </source>
</evidence>
<dbReference type="Gene3D" id="1.10.8.50">
    <property type="match status" value="1"/>
</dbReference>
<evidence type="ECO:0000256" key="4">
    <source>
        <dbReference type="ARBA" id="ARBA00011245"/>
    </source>
</evidence>
<dbReference type="Proteomes" id="UP000228867">
    <property type="component" value="Unassembled WGS sequence"/>
</dbReference>
<comment type="caution">
    <text evidence="19">The sequence shown here is derived from an EMBL/GenBank/DDBJ whole genome shotgun (WGS) entry which is preliminary data.</text>
</comment>
<dbReference type="SUPFAM" id="SSF46946">
    <property type="entry name" value="S13-like H2TH domain"/>
    <property type="match status" value="1"/>
</dbReference>
<organism evidence="19 20">
    <name type="scientific">Candidatus Jorgensenbacteria bacterium CG11_big_fil_rev_8_21_14_0_20_38_23</name>
    <dbReference type="NCBI Taxonomy" id="1974594"/>
    <lineage>
        <taxon>Bacteria</taxon>
        <taxon>Candidatus Joergenseniibacteriota</taxon>
    </lineage>
</organism>
<keyword evidence="14" id="KW-0326">Glycosidase</keyword>
<evidence type="ECO:0000259" key="17">
    <source>
        <dbReference type="PROSITE" id="PS51066"/>
    </source>
</evidence>
<dbReference type="Gene3D" id="3.20.190.10">
    <property type="entry name" value="MutM-like, N-terminal"/>
    <property type="match status" value="1"/>
</dbReference>
<dbReference type="SMART" id="SM01232">
    <property type="entry name" value="H2TH"/>
    <property type="match status" value="1"/>
</dbReference>
<dbReference type="AlphaFoldDB" id="A0A2H0NBE3"/>
<dbReference type="CDD" id="cd08966">
    <property type="entry name" value="EcFpg-like_N"/>
    <property type="match status" value="1"/>
</dbReference>
<evidence type="ECO:0000256" key="2">
    <source>
        <dbReference type="ARBA" id="ARBA00001947"/>
    </source>
</evidence>
<dbReference type="Pfam" id="PF01149">
    <property type="entry name" value="Fapy_DNA_glyco"/>
    <property type="match status" value="1"/>
</dbReference>
<keyword evidence="11" id="KW-0234">DNA repair</keyword>
<dbReference type="SUPFAM" id="SSF57716">
    <property type="entry name" value="Glucocorticoid receptor-like (DNA-binding domain)"/>
    <property type="match status" value="1"/>
</dbReference>
<dbReference type="InterPro" id="IPR012319">
    <property type="entry name" value="FPG_cat"/>
</dbReference>
<evidence type="ECO:0000259" key="18">
    <source>
        <dbReference type="PROSITE" id="PS51068"/>
    </source>
</evidence>
<keyword evidence="9" id="KW-0862">Zinc</keyword>
<dbReference type="PROSITE" id="PS51068">
    <property type="entry name" value="FPG_CAT"/>
    <property type="match status" value="1"/>
</dbReference>
<feature type="domain" description="FPG-type" evidence="17">
    <location>
        <begin position="255"/>
        <end position="289"/>
    </location>
</feature>
<comment type="cofactor">
    <cofactor evidence="2">
        <name>Zn(2+)</name>
        <dbReference type="ChEBI" id="CHEBI:29105"/>
    </cofactor>
</comment>
<dbReference type="GO" id="GO:0008270">
    <property type="term" value="F:zinc ion binding"/>
    <property type="evidence" value="ECO:0007669"/>
    <property type="project" value="UniProtKB-KW"/>
</dbReference>
<protein>
    <recommendedName>
        <fullName evidence="21">DNA-formamidopyrimidine glycosylase</fullName>
    </recommendedName>
</protein>
<evidence type="ECO:0000256" key="7">
    <source>
        <dbReference type="ARBA" id="ARBA00022771"/>
    </source>
</evidence>
<reference evidence="19 20" key="1">
    <citation type="submission" date="2017-09" db="EMBL/GenBank/DDBJ databases">
        <title>Depth-based differentiation of microbial function through sediment-hosted aquifers and enrichment of novel symbionts in the deep terrestrial subsurface.</title>
        <authorList>
            <person name="Probst A.J."/>
            <person name="Ladd B."/>
            <person name="Jarett J.K."/>
            <person name="Geller-Mcgrath D.E."/>
            <person name="Sieber C.M."/>
            <person name="Emerson J.B."/>
            <person name="Anantharaman K."/>
            <person name="Thomas B.C."/>
            <person name="Malmstrom R."/>
            <person name="Stieglmeier M."/>
            <person name="Klingl A."/>
            <person name="Woyke T."/>
            <person name="Ryan C.M."/>
            <person name="Banfield J.F."/>
        </authorList>
    </citation>
    <scope>NUCLEOTIDE SEQUENCE [LARGE SCALE GENOMIC DNA]</scope>
    <source>
        <strain evidence="19">CG11_big_fil_rev_8_21_14_0_20_38_23</strain>
    </source>
</reference>
<dbReference type="InterPro" id="IPR000214">
    <property type="entry name" value="Znf_DNA_glyclase/AP_lyase"/>
</dbReference>
<evidence type="ECO:0000256" key="13">
    <source>
        <dbReference type="ARBA" id="ARBA00023268"/>
    </source>
</evidence>
<evidence type="ECO:0000256" key="5">
    <source>
        <dbReference type="ARBA" id="ARBA00022723"/>
    </source>
</evidence>
<dbReference type="GO" id="GO:0034039">
    <property type="term" value="F:8-oxo-7,8-dihydroguanine DNA N-glycosylase activity"/>
    <property type="evidence" value="ECO:0007669"/>
    <property type="project" value="TreeGrafter"/>
</dbReference>
<proteinExistence type="inferred from homology"/>
<dbReference type="GO" id="GO:0003684">
    <property type="term" value="F:damaged DNA binding"/>
    <property type="evidence" value="ECO:0007669"/>
    <property type="project" value="InterPro"/>
</dbReference>
<evidence type="ECO:0008006" key="21">
    <source>
        <dbReference type="Google" id="ProtNLM"/>
    </source>
</evidence>
<evidence type="ECO:0000256" key="14">
    <source>
        <dbReference type="ARBA" id="ARBA00023295"/>
    </source>
</evidence>
<dbReference type="InterPro" id="IPR035937">
    <property type="entry name" value="FPG_N"/>
</dbReference>
<keyword evidence="8" id="KW-0378">Hydrolase</keyword>
<dbReference type="NCBIfam" id="NF002211">
    <property type="entry name" value="PRK01103.1"/>
    <property type="match status" value="1"/>
</dbReference>
<sequence>MPELPEVQTVVDDLKKKIVGRRILKIWSDTPKIVQRPNFKQFEEEIKNSKIENIRRRAKNILIDLNNNRLLLIHQKLTGHLLVGRWQIKNNQVQPRDKGILGEKVNDYIHLIFYLDNGQMLALSDLRKFAKVIFGSAQEIESLPDLKNLGPEPLTKDFTLAKFSSLFQEEKRKIKQVLMDQNVISGIGNIYSNEILWAAKICPFKSAFQLNPQERKNLYLALGKVLNQALRFRGTSVDNYRDTAGQPGKYEQKLKVYRRENQPCFRCQTLIKRAKMEGRSVYYCPKCQNK</sequence>
<keyword evidence="12" id="KW-0456">Lyase</keyword>
<dbReference type="GO" id="GO:0140078">
    <property type="term" value="F:class I DNA-(apurinic or apyrimidinic site) endonuclease activity"/>
    <property type="evidence" value="ECO:0007669"/>
    <property type="project" value="UniProtKB-EC"/>
</dbReference>
<evidence type="ECO:0000256" key="6">
    <source>
        <dbReference type="ARBA" id="ARBA00022763"/>
    </source>
</evidence>
<evidence type="ECO:0000256" key="8">
    <source>
        <dbReference type="ARBA" id="ARBA00022801"/>
    </source>
</evidence>
<keyword evidence="6" id="KW-0227">DNA damage</keyword>
<dbReference type="SUPFAM" id="SSF81624">
    <property type="entry name" value="N-terminal domain of MutM-like DNA repair proteins"/>
    <property type="match status" value="1"/>
</dbReference>
<gene>
    <name evidence="19" type="ORF">COV54_03030</name>
</gene>
<keyword evidence="10" id="KW-0238">DNA-binding</keyword>
<dbReference type="InterPro" id="IPR010979">
    <property type="entry name" value="Ribosomal_uS13-like_H2TH"/>
</dbReference>
<dbReference type="PANTHER" id="PTHR22993:SF9">
    <property type="entry name" value="FORMAMIDOPYRIMIDINE-DNA GLYCOSYLASE"/>
    <property type="match status" value="1"/>
</dbReference>
<dbReference type="PANTHER" id="PTHR22993">
    <property type="entry name" value="FORMAMIDOPYRIMIDINE-DNA GLYCOSYLASE"/>
    <property type="match status" value="1"/>
</dbReference>
<dbReference type="GO" id="GO:0006284">
    <property type="term" value="P:base-excision repair"/>
    <property type="evidence" value="ECO:0007669"/>
    <property type="project" value="InterPro"/>
</dbReference>
<evidence type="ECO:0000256" key="16">
    <source>
        <dbReference type="PROSITE-ProRule" id="PRU00391"/>
    </source>
</evidence>
<evidence type="ECO:0000256" key="11">
    <source>
        <dbReference type="ARBA" id="ARBA00023204"/>
    </source>
</evidence>
<evidence type="ECO:0000256" key="3">
    <source>
        <dbReference type="ARBA" id="ARBA00009409"/>
    </source>
</evidence>
<feature type="domain" description="Formamidopyrimidine-DNA glycosylase catalytic" evidence="18">
    <location>
        <begin position="2"/>
        <end position="130"/>
    </location>
</feature>
<dbReference type="NCBIfam" id="TIGR00577">
    <property type="entry name" value="fpg"/>
    <property type="match status" value="1"/>
</dbReference>
<comment type="catalytic activity">
    <reaction evidence="15">
        <text>2'-deoxyribonucleotide-(2'-deoxyribose 5'-phosphate)-2'-deoxyribonucleotide-DNA = a 3'-end 2'-deoxyribonucleotide-(2,3-dehydro-2,3-deoxyribose 5'-phosphate)-DNA + a 5'-end 5'-phospho-2'-deoxyribonucleoside-DNA + H(+)</text>
        <dbReference type="Rhea" id="RHEA:66592"/>
        <dbReference type="Rhea" id="RHEA-COMP:13180"/>
        <dbReference type="Rhea" id="RHEA-COMP:16897"/>
        <dbReference type="Rhea" id="RHEA-COMP:17067"/>
        <dbReference type="ChEBI" id="CHEBI:15378"/>
        <dbReference type="ChEBI" id="CHEBI:136412"/>
        <dbReference type="ChEBI" id="CHEBI:157695"/>
        <dbReference type="ChEBI" id="CHEBI:167181"/>
        <dbReference type="EC" id="4.2.99.18"/>
    </reaction>
</comment>
<keyword evidence="7 16" id="KW-0863">Zinc-finger</keyword>
<comment type="subunit">
    <text evidence="4">Monomer.</text>
</comment>
<evidence type="ECO:0000313" key="20">
    <source>
        <dbReference type="Proteomes" id="UP000228867"/>
    </source>
</evidence>
<dbReference type="EMBL" id="PCWR01000062">
    <property type="protein sequence ID" value="PIR06201.1"/>
    <property type="molecule type" value="Genomic_DNA"/>
</dbReference>
<dbReference type="InterPro" id="IPR015886">
    <property type="entry name" value="H2TH_FPG"/>
</dbReference>
<dbReference type="Pfam" id="PF06831">
    <property type="entry name" value="H2TH"/>
    <property type="match status" value="1"/>
</dbReference>
<evidence type="ECO:0000313" key="19">
    <source>
        <dbReference type="EMBL" id="PIR06201.1"/>
    </source>
</evidence>
<keyword evidence="13" id="KW-0511">Multifunctional enzyme</keyword>
<dbReference type="Pfam" id="PF06827">
    <property type="entry name" value="zf-FPG_IleRS"/>
    <property type="match status" value="1"/>
</dbReference>
<dbReference type="InterPro" id="IPR020629">
    <property type="entry name" value="FPG_Glyclase"/>
</dbReference>
<keyword evidence="5" id="KW-0479">Metal-binding</keyword>
<dbReference type="FunFam" id="1.10.8.50:FF:000003">
    <property type="entry name" value="Formamidopyrimidine-DNA glycosylase"/>
    <property type="match status" value="1"/>
</dbReference>
<evidence type="ECO:0000256" key="15">
    <source>
        <dbReference type="ARBA" id="ARBA00044632"/>
    </source>
</evidence>
<evidence type="ECO:0000256" key="10">
    <source>
        <dbReference type="ARBA" id="ARBA00023125"/>
    </source>
</evidence>